<evidence type="ECO:0000313" key="10">
    <source>
        <dbReference type="EMBL" id="ALU97021.1"/>
    </source>
</evidence>
<dbReference type="SMR" id="A0A0U3KDN5"/>
<dbReference type="InterPro" id="IPR011060">
    <property type="entry name" value="RibuloseP-bd_barrel"/>
</dbReference>
<accession>A0A0U3KDN5</accession>
<evidence type="ECO:0000256" key="4">
    <source>
        <dbReference type="ARBA" id="ARBA00022272"/>
    </source>
</evidence>
<gene>
    <name evidence="10" type="ORF">WQO_29015</name>
</gene>
<evidence type="ECO:0000256" key="6">
    <source>
        <dbReference type="ARBA" id="ARBA00022822"/>
    </source>
</evidence>
<dbReference type="PANTHER" id="PTHR42894:SF1">
    <property type="entry name" value="N-(5'-PHOSPHORIBOSYL)ANTHRANILATE ISOMERASE"/>
    <property type="match status" value="1"/>
</dbReference>
<proteinExistence type="predicted"/>
<feature type="domain" description="N-(5'phosphoribosyl) anthranilate isomerase (PRAI)" evidence="9">
    <location>
        <begin position="13"/>
        <end position="209"/>
    </location>
</feature>
<evidence type="ECO:0000256" key="1">
    <source>
        <dbReference type="ARBA" id="ARBA00001164"/>
    </source>
</evidence>
<dbReference type="Proteomes" id="UP000064183">
    <property type="component" value="Chromosome"/>
</dbReference>
<comment type="catalytic activity">
    <reaction evidence="1">
        <text>N-(5-phospho-beta-D-ribosyl)anthranilate = 1-(2-carboxyphenylamino)-1-deoxy-D-ribulose 5-phosphate</text>
        <dbReference type="Rhea" id="RHEA:21540"/>
        <dbReference type="ChEBI" id="CHEBI:18277"/>
        <dbReference type="ChEBI" id="CHEBI:58613"/>
        <dbReference type="EC" id="5.3.1.24"/>
    </reaction>
</comment>
<keyword evidence="8" id="KW-0413">Isomerase</keyword>
<evidence type="ECO:0000256" key="5">
    <source>
        <dbReference type="ARBA" id="ARBA00022605"/>
    </source>
</evidence>
<reference evidence="10 11" key="1">
    <citation type="journal article" date="2012" name="J. Bacteriol.">
        <title>Draft genome sequence of Streptomyces globisporus C-1027, which produces an antitumor antibiotic consisting of a nine-membered enediyne with a chromoprotein.</title>
        <authorList>
            <person name="Wang L."/>
            <person name="Wang S."/>
            <person name="He Q."/>
            <person name="Yu T."/>
            <person name="Li Q."/>
            <person name="Hong B."/>
        </authorList>
    </citation>
    <scope>NUCLEOTIDE SEQUENCE [LARGE SCALE GENOMIC DNA]</scope>
    <source>
        <strain evidence="10 11">C-1027</strain>
    </source>
</reference>
<name>A0A0U3KDN5_STRGL</name>
<dbReference type="UniPathway" id="UPA00035">
    <property type="reaction ID" value="UER00042"/>
</dbReference>
<dbReference type="RefSeq" id="WP_010064081.1">
    <property type="nucleotide sequence ID" value="NZ_CP013738.1"/>
</dbReference>
<dbReference type="AlphaFoldDB" id="A0A0U3KDN5"/>
<dbReference type="GO" id="GO:0004640">
    <property type="term" value="F:phosphoribosylanthranilate isomerase activity"/>
    <property type="evidence" value="ECO:0007669"/>
    <property type="project" value="UniProtKB-EC"/>
</dbReference>
<keyword evidence="5" id="KW-0028">Amino-acid biosynthesis</keyword>
<dbReference type="PANTHER" id="PTHR42894">
    <property type="entry name" value="N-(5'-PHOSPHORIBOSYL)ANTHRANILATE ISOMERASE"/>
    <property type="match status" value="1"/>
</dbReference>
<evidence type="ECO:0000313" key="11">
    <source>
        <dbReference type="Proteomes" id="UP000064183"/>
    </source>
</evidence>
<sequence>MSAPAGARRPLLKVCGATSPEEAAAVAPRADLVGLWYGVENGARDLTRTRLTAVADAVRTAGRAEPVLVTFLHDAEQISAAARAAGVSWIQLHAYQPPAAVAALRRAMPDAVLVKAVHVLDGVCVERPFLSAYARAGADLFLVDTATRGGAVGSTGHRVPAAALESLLPALPRPFVLAGGLGEADAPGRAFAAHPGYRGVDIDNAARTDGGPLDPVRVAALDRAWTGTSAAAP</sequence>
<dbReference type="GO" id="GO:0000162">
    <property type="term" value="P:L-tryptophan biosynthetic process"/>
    <property type="evidence" value="ECO:0007669"/>
    <property type="project" value="UniProtKB-UniPathway"/>
</dbReference>
<dbReference type="EMBL" id="CP013738">
    <property type="protein sequence ID" value="ALU97021.1"/>
    <property type="molecule type" value="Genomic_DNA"/>
</dbReference>
<dbReference type="STRING" id="1172567.WQO_29015"/>
<organism evidence="10 11">
    <name type="scientific">Streptomyces globisporus C-1027</name>
    <dbReference type="NCBI Taxonomy" id="1172567"/>
    <lineage>
        <taxon>Bacteria</taxon>
        <taxon>Bacillati</taxon>
        <taxon>Actinomycetota</taxon>
        <taxon>Actinomycetes</taxon>
        <taxon>Kitasatosporales</taxon>
        <taxon>Streptomycetaceae</taxon>
        <taxon>Streptomyces</taxon>
    </lineage>
</organism>
<protein>
    <recommendedName>
        <fullName evidence="4">N-(5'-phosphoribosyl)anthranilate isomerase</fullName>
        <ecNumber evidence="3">5.3.1.24</ecNumber>
    </recommendedName>
</protein>
<dbReference type="EC" id="5.3.1.24" evidence="3"/>
<dbReference type="Gene3D" id="3.20.20.70">
    <property type="entry name" value="Aldolase class I"/>
    <property type="match status" value="1"/>
</dbReference>
<dbReference type="KEGG" id="sgb:WQO_29015"/>
<evidence type="ECO:0000256" key="2">
    <source>
        <dbReference type="ARBA" id="ARBA00004664"/>
    </source>
</evidence>
<dbReference type="InterPro" id="IPR013785">
    <property type="entry name" value="Aldolase_TIM"/>
</dbReference>
<keyword evidence="6" id="KW-0822">Tryptophan biosynthesis</keyword>
<dbReference type="InterPro" id="IPR044643">
    <property type="entry name" value="TrpF_fam"/>
</dbReference>
<evidence type="ECO:0000256" key="8">
    <source>
        <dbReference type="ARBA" id="ARBA00023235"/>
    </source>
</evidence>
<comment type="pathway">
    <text evidence="2">Amino-acid biosynthesis; L-tryptophan biosynthesis; L-tryptophan from chorismate: step 3/5.</text>
</comment>
<evidence type="ECO:0000256" key="3">
    <source>
        <dbReference type="ARBA" id="ARBA00012572"/>
    </source>
</evidence>
<dbReference type="SUPFAM" id="SSF51366">
    <property type="entry name" value="Ribulose-phoshate binding barrel"/>
    <property type="match status" value="1"/>
</dbReference>
<dbReference type="Pfam" id="PF00697">
    <property type="entry name" value="PRAI"/>
    <property type="match status" value="1"/>
</dbReference>
<dbReference type="InterPro" id="IPR001240">
    <property type="entry name" value="PRAI_dom"/>
</dbReference>
<keyword evidence="7" id="KW-0057">Aromatic amino acid biosynthesis</keyword>
<dbReference type="GeneID" id="27786463"/>
<evidence type="ECO:0000256" key="7">
    <source>
        <dbReference type="ARBA" id="ARBA00023141"/>
    </source>
</evidence>
<evidence type="ECO:0000259" key="9">
    <source>
        <dbReference type="Pfam" id="PF00697"/>
    </source>
</evidence>